<dbReference type="PANTHER" id="PTHR12526">
    <property type="entry name" value="GLYCOSYLTRANSFERASE"/>
    <property type="match status" value="1"/>
</dbReference>
<evidence type="ECO:0000259" key="1">
    <source>
        <dbReference type="Pfam" id="PF00534"/>
    </source>
</evidence>
<evidence type="ECO:0000313" key="3">
    <source>
        <dbReference type="EMBL" id="AKQ41688.1"/>
    </source>
</evidence>
<dbReference type="Proteomes" id="UP000059113">
    <property type="component" value="Chromosome"/>
</dbReference>
<reference evidence="4" key="2">
    <citation type="submission" date="2015-04" db="EMBL/GenBank/DDBJ databases">
        <title>The complete genome sequence of Erythrobacter sp. s21-N3.</title>
        <authorList>
            <person name="Zhuang L."/>
            <person name="Liu Y."/>
            <person name="Shao Z."/>
        </authorList>
    </citation>
    <scope>NUCLEOTIDE SEQUENCE [LARGE SCALE GENOMIC DNA]</scope>
    <source>
        <strain evidence="4">s21-N3</strain>
    </source>
</reference>
<evidence type="ECO:0000259" key="2">
    <source>
        <dbReference type="Pfam" id="PF13439"/>
    </source>
</evidence>
<protein>
    <submittedName>
        <fullName evidence="3">Uncharacterized protein</fullName>
    </submittedName>
</protein>
<dbReference type="InterPro" id="IPR028098">
    <property type="entry name" value="Glyco_trans_4-like_N"/>
</dbReference>
<proteinExistence type="predicted"/>
<dbReference type="PATRIC" id="fig|1648404.4.peg.1280"/>
<dbReference type="SUPFAM" id="SSF53756">
    <property type="entry name" value="UDP-Glycosyltransferase/glycogen phosphorylase"/>
    <property type="match status" value="1"/>
</dbReference>
<feature type="domain" description="Glycosyl transferase family 1" evidence="1">
    <location>
        <begin position="173"/>
        <end position="335"/>
    </location>
</feature>
<evidence type="ECO:0000313" key="4">
    <source>
        <dbReference type="Proteomes" id="UP000059113"/>
    </source>
</evidence>
<organism evidence="3 4">
    <name type="scientific">Aurantiacibacter atlanticus</name>
    <dbReference type="NCBI Taxonomy" id="1648404"/>
    <lineage>
        <taxon>Bacteria</taxon>
        <taxon>Pseudomonadati</taxon>
        <taxon>Pseudomonadota</taxon>
        <taxon>Alphaproteobacteria</taxon>
        <taxon>Sphingomonadales</taxon>
        <taxon>Erythrobacteraceae</taxon>
        <taxon>Aurantiacibacter</taxon>
    </lineage>
</organism>
<dbReference type="Pfam" id="PF13439">
    <property type="entry name" value="Glyco_transf_4"/>
    <property type="match status" value="1"/>
</dbReference>
<dbReference type="Pfam" id="PF00534">
    <property type="entry name" value="Glycos_transf_1"/>
    <property type="match status" value="1"/>
</dbReference>
<feature type="domain" description="Glycosyltransferase subfamily 4-like N-terminal" evidence="2">
    <location>
        <begin position="14"/>
        <end position="171"/>
    </location>
</feature>
<gene>
    <name evidence="3" type="ORF">CP97_06125</name>
</gene>
<dbReference type="PANTHER" id="PTHR12526:SF630">
    <property type="entry name" value="GLYCOSYLTRANSFERASE"/>
    <property type="match status" value="1"/>
</dbReference>
<dbReference type="Gene3D" id="3.40.50.2000">
    <property type="entry name" value="Glycogen Phosphorylase B"/>
    <property type="match status" value="2"/>
</dbReference>
<dbReference type="KEGG" id="ery:CP97_06125"/>
<dbReference type="InterPro" id="IPR001296">
    <property type="entry name" value="Glyco_trans_1"/>
</dbReference>
<reference evidence="3 4" key="1">
    <citation type="journal article" date="2015" name="Int. J. Syst. Evol. Microbiol.">
        <title>Erythrobacter atlanticus sp. nov., a bacterium from ocean sediment able to degrade polycyclic aromatic hydrocarbons.</title>
        <authorList>
            <person name="Zhuang L."/>
            <person name="Liu Y."/>
            <person name="Wang L."/>
            <person name="Wang W."/>
            <person name="Shao Z."/>
        </authorList>
    </citation>
    <scope>NUCLEOTIDE SEQUENCE [LARGE SCALE GENOMIC DNA]</scope>
    <source>
        <strain evidence="4">s21-N3</strain>
    </source>
</reference>
<dbReference type="EMBL" id="CP011310">
    <property type="protein sequence ID" value="AKQ41688.1"/>
    <property type="molecule type" value="Genomic_DNA"/>
</dbReference>
<dbReference type="STRING" id="1648404.CP97_06125"/>
<keyword evidence="4" id="KW-1185">Reference proteome</keyword>
<sequence length="378" mass="41138">MKNILFVTSGLGAGGAEKIIALLAQHWSDAGHKIAIASFDHAGDNTYHSFAASVALHRLGDEASSLRRGKFSKVADLVALRSLIRRERPDIVVSFLTKNNLLALVATIGTATKVVCCERNNPERQGAHAFWNLALSVAYRRASLIICQTAAVTRCIPHAVHDRIKVIPNPIKKWSFAHEEQSPPTLVAVGRLTHQKGFDMLIDAFASIAGKSKGWLLEIWGDGPDRSQLEAQIRGAGLEDRIALKGLSEEPGGWLKNAHIFVLPSRYEGFPNVLGEAMAAGLPVVSFDCDFGPSDMIRHNHNGMLVDPEDKTALAKAMSRCMAYAPLRKRLGQTAMESITQFSPANTLCAWDDALDEAMATPEKRQSNLVMRSVSAAK</sequence>
<accession>A0A0H4VX93</accession>
<dbReference type="GO" id="GO:0016757">
    <property type="term" value="F:glycosyltransferase activity"/>
    <property type="evidence" value="ECO:0007669"/>
    <property type="project" value="UniProtKB-ARBA"/>
</dbReference>
<dbReference type="AlphaFoldDB" id="A0A0H4VX93"/>
<name>A0A0H4VX93_9SPHN</name>
<dbReference type="CDD" id="cd03820">
    <property type="entry name" value="GT4_AmsD-like"/>
    <property type="match status" value="1"/>
</dbReference>